<feature type="compositionally biased region" description="Gly residues" evidence="2">
    <location>
        <begin position="1597"/>
        <end position="1609"/>
    </location>
</feature>
<dbReference type="SMART" id="SM01214">
    <property type="entry name" value="Fmp27_GFWDK"/>
    <property type="match status" value="1"/>
</dbReference>
<feature type="compositionally biased region" description="Low complexity" evidence="2">
    <location>
        <begin position="1762"/>
        <end position="1771"/>
    </location>
</feature>
<accession>A0A1D2AFZ1</accession>
<evidence type="ECO:0000256" key="2">
    <source>
        <dbReference type="SAM" id="MobiDB-lite"/>
    </source>
</evidence>
<feature type="non-terminal residue" evidence="4">
    <location>
        <position position="1"/>
    </location>
</feature>
<feature type="region of interest" description="Disordered" evidence="2">
    <location>
        <begin position="50"/>
        <end position="198"/>
    </location>
</feature>
<evidence type="ECO:0000259" key="3">
    <source>
        <dbReference type="SMART" id="SM01214"/>
    </source>
</evidence>
<dbReference type="InterPro" id="IPR019441">
    <property type="entry name" value="FMP27/BLTP2/Hobbit_GFWDK_RBG"/>
</dbReference>
<feature type="compositionally biased region" description="Low complexity" evidence="2">
    <location>
        <begin position="66"/>
        <end position="81"/>
    </location>
</feature>
<feature type="region of interest" description="Disordered" evidence="2">
    <location>
        <begin position="914"/>
        <end position="949"/>
    </location>
</feature>
<feature type="compositionally biased region" description="Polar residues" evidence="2">
    <location>
        <begin position="50"/>
        <end position="60"/>
    </location>
</feature>
<feature type="compositionally biased region" description="Low complexity" evidence="2">
    <location>
        <begin position="173"/>
        <end position="198"/>
    </location>
</feature>
<feature type="region of interest" description="Disordered" evidence="2">
    <location>
        <begin position="801"/>
        <end position="850"/>
    </location>
</feature>
<feature type="compositionally biased region" description="Gly residues" evidence="2">
    <location>
        <begin position="828"/>
        <end position="844"/>
    </location>
</feature>
<name>A0A1D2AFZ1_AUXPR</name>
<feature type="compositionally biased region" description="Low complexity" evidence="2">
    <location>
        <begin position="1803"/>
        <end position="1813"/>
    </location>
</feature>
<feature type="compositionally biased region" description="Acidic residues" evidence="2">
    <location>
        <begin position="965"/>
        <end position="986"/>
    </location>
</feature>
<dbReference type="PANTHER" id="PTHR15678">
    <property type="entry name" value="ANTIGEN MLAA-22-RELATED"/>
    <property type="match status" value="1"/>
</dbReference>
<feature type="region of interest" description="Disordered" evidence="2">
    <location>
        <begin position="1631"/>
        <end position="1650"/>
    </location>
</feature>
<feature type="coiled-coil region" evidence="1">
    <location>
        <begin position="1333"/>
        <end position="1360"/>
    </location>
</feature>
<feature type="region of interest" description="Disordered" evidence="2">
    <location>
        <begin position="1734"/>
        <end position="1779"/>
    </location>
</feature>
<feature type="compositionally biased region" description="Low complexity" evidence="2">
    <location>
        <begin position="119"/>
        <end position="166"/>
    </location>
</feature>
<feature type="compositionally biased region" description="Low complexity" evidence="2">
    <location>
        <begin position="1746"/>
        <end position="1755"/>
    </location>
</feature>
<dbReference type="PANTHER" id="PTHR15678:SF6">
    <property type="entry name" value="BRIDGE-LIKE LIPID TRANSFER PROTEIN FAMILY MEMBER 2"/>
    <property type="match status" value="1"/>
</dbReference>
<sequence>PRLDAAGVGGEGSCCTALSPQRPGTPHGHSEVQSPARLLLVSADTGSCLSLPTPRQQARPLSTILAGSPPGSSAAAAARAEAGGRAETSEGSASRPFCEWQAGASRKRPRRPSTPPAPAAAAPDAAAAAQASSRPQRALRLRVPAGAAPPAAATPNPRTPRRAAATSREGMVRASSSSAAAAAATPTAAADPTTPAARLARAPRRAAAAAAAAVDTAVAAATATAAATAAAAAAASGAAAPPAASTAGAAAAAAAAAAQLRAASDVAAAYALRAAAAPLEPDVFRVTLRALRGDVHVPVPDRAASLERLRALDPGSAGVAFASVHAFHPDLDVEGLELHVAACSQPFVALDSLAVSGPMLLAKQATAKPETRPRPWQCGAHAATILDVSVKGTKAPVKVYTDALLQGSGLQILHGPGMEPALAMMALAGKRLAPSDPDKSLPRPPPIPWWDDLRYMWRGRAGLEVAGLRLTLAADRRAGPGPDSARLVLAAHRVGAELAEGVAELRLAGLAVDAFEAVGLDGPAGGLLRLPMLAVPALTLRLEAGWRLPGGRTPRQHHLFPPTPPLDGVQGPRLPGELYKSEALDLGITADLGGSAAQSAVVYLGDHQIQFLRTWIALLRMPDPAVRAVVRRGTFFVRKPKGLPPKKNLPKLLREMKIQVSASPLEIVHFTCDATDPSHNVCISAVGVEFGASWLFNQPIPSFLKPPPHAAKRPPPTRTISRDFLVTARDVGVRRGGDPAPPGDGKAALEGLGGSPSTSLEPKIALLGPIGTTAAASALDDSPAAAAAASTSRLLSSSLLRVERAPPPASPESPSFQTSPFSADSLGRGQGGDDPGGGGGGGRGSLADVLDPHSTRPLLVHVSDAKLLIDGAARDALWGAIEHLVVAFTTSPAAARRAQHKACMSAAQTPAASMASPGSWASPCPGSSLPRRSAAGGVSQGIMSPSQSIPDGRNELLDLLLQQGAEEEAAEEEVGDSGSESSDDDAPMTTPLDDANAKLRYSVEVVNLQINLEAQQAQGRFLLAAESGLLEGLTLPHNTMSITKLTLDQVQAYVSATSVDPGATPAWLDTHGGRFAPGAEPSLRRVFNPIHIGLRHSRVTPGAHAGGGGAASAPSRVTPGPRCGEGGAHRRTSTAPGWGPASFTGAGPRGEELLLSVPQIVATMEGTEFEVLVEVVEMLLSQGPGVDTVGEEGSLLAADCAGDEVEDARQSYALLRRELAEARALTVEQRRWLGLQLLRLDRSGALSPPDSAGLGLPLQVAALELHAFAGGAAQGAASSAAGAGAPAAFDLGLGPLADPDAELDGAVRAYLYSPRAHAVPAQGLLLCWAEEQEERAATTLEAARSSLQDLKAEARKRQQNRFASRLRLQVDRVVWQLCSPGREPFVQASIRRLCLDRLRNRDHSGSFKFVIHRIEVLDALGTLEPAPGVGAGVILSVWNPDASWARDDVLRLVATLGVPTKNHTVYEHVDASLHPLAVHLTESIAVAFWEYFFPKEPDAAKRQAAFAQSFKPAPSRKGHRRARTALPSEAEGGSLAGELSHGEGSGSFTPPPLGACATPRSAPSKLHRRGTSEGQGSLSRQGSASHDLTISPENSVGGAGSPLFGSGGRRGVRQASMSAVVRTSRRYLRRMGGVGGEGSKSARRPSTAAARKPRFKHFRTNRMHCRVTYAGYPLTFTDLKLVLDNRTYENFEGGWRDLLARIKWDTVKSVAKSVTGLQGRKFKELLSDSAAEVEVPAKQKTGSHGKGLLASLGLGKSKHSRQSSGSESGSSTVPLTGEQAQTAHKARMLFGGTHALSRPHPPATAASSSSQHAQRGHTPDASPQRGGVPRSPPSTQRSAGSLGGGMEPEPLSSATHSDEHTAEALLGTGGQPQGWVQKVAQRAQHGAARLRESI</sequence>
<feature type="domain" description="FMP27/BLTP2/Hobbit GFWDK motif-containing RBG unit" evidence="3">
    <location>
        <begin position="344"/>
        <end position="485"/>
    </location>
</feature>
<feature type="compositionally biased region" description="Polar residues" evidence="2">
    <location>
        <begin position="1572"/>
        <end position="1594"/>
    </location>
</feature>
<evidence type="ECO:0000256" key="1">
    <source>
        <dbReference type="SAM" id="Coils"/>
    </source>
</evidence>
<protein>
    <recommendedName>
        <fullName evidence="3">FMP27/BLTP2/Hobbit GFWDK motif-containing RBG unit domain-containing protein</fullName>
    </recommendedName>
</protein>
<proteinExistence type="predicted"/>
<reference evidence="4" key="1">
    <citation type="submission" date="2015-08" db="EMBL/GenBank/DDBJ databases">
        <authorList>
            <person name="Babu N.S."/>
            <person name="Beckwith C.J."/>
            <person name="Beseler K.G."/>
            <person name="Brison A."/>
            <person name="Carone J.V."/>
            <person name="Caskin T.P."/>
            <person name="Diamond M."/>
            <person name="Durham M.E."/>
            <person name="Foxe J.M."/>
            <person name="Go M."/>
            <person name="Henderson B.A."/>
            <person name="Jones I.B."/>
            <person name="McGettigan J.A."/>
            <person name="Micheletti S.J."/>
            <person name="Nasrallah M.E."/>
            <person name="Ortiz D."/>
            <person name="Piller C.R."/>
            <person name="Privatt S.R."/>
            <person name="Schneider S.L."/>
            <person name="Sharp S."/>
            <person name="Smith T.C."/>
            <person name="Stanton J.D."/>
            <person name="Ullery H.E."/>
            <person name="Wilson R.J."/>
            <person name="Serrano M.G."/>
            <person name="Buck G."/>
            <person name="Lee V."/>
            <person name="Wang Y."/>
            <person name="Carvalho R."/>
            <person name="Voegtly L."/>
            <person name="Shi R."/>
            <person name="Duckworth R."/>
            <person name="Johnson A."/>
            <person name="Loviza R."/>
            <person name="Walstead R."/>
            <person name="Shah Z."/>
            <person name="Kiflezghi M."/>
            <person name="Wade K."/>
            <person name="Ball S.L."/>
            <person name="Bradley K.W."/>
            <person name="Asai D.J."/>
            <person name="Bowman C.A."/>
            <person name="Russell D.A."/>
            <person name="Pope W.H."/>
            <person name="Jacobs-Sera D."/>
            <person name="Hendrix R.W."/>
            <person name="Hatfull G.F."/>
        </authorList>
    </citation>
    <scope>NUCLEOTIDE SEQUENCE</scope>
</reference>
<feature type="region of interest" description="Disordered" evidence="2">
    <location>
        <begin position="1098"/>
        <end position="1145"/>
    </location>
</feature>
<feature type="region of interest" description="Disordered" evidence="2">
    <location>
        <begin position="732"/>
        <end position="756"/>
    </location>
</feature>
<feature type="region of interest" description="Disordered" evidence="2">
    <location>
        <begin position="1"/>
        <end position="35"/>
    </location>
</feature>
<dbReference type="EMBL" id="GDKF01000621">
    <property type="protein sequence ID" value="JAT78001.1"/>
    <property type="molecule type" value="Transcribed_RNA"/>
</dbReference>
<dbReference type="Pfam" id="PF10344">
    <property type="entry name" value="Hobbit"/>
    <property type="match status" value="2"/>
</dbReference>
<feature type="compositionally biased region" description="Basic residues" evidence="2">
    <location>
        <begin position="1514"/>
        <end position="1523"/>
    </location>
</feature>
<keyword evidence="1" id="KW-0175">Coiled coil</keyword>
<evidence type="ECO:0000313" key="4">
    <source>
        <dbReference type="EMBL" id="JAT78001.1"/>
    </source>
</evidence>
<organism evidence="4">
    <name type="scientific">Auxenochlorella protothecoides</name>
    <name type="common">Green microalga</name>
    <name type="synonym">Chlorella protothecoides</name>
    <dbReference type="NCBI Taxonomy" id="3075"/>
    <lineage>
        <taxon>Eukaryota</taxon>
        <taxon>Viridiplantae</taxon>
        <taxon>Chlorophyta</taxon>
        <taxon>core chlorophytes</taxon>
        <taxon>Trebouxiophyceae</taxon>
        <taxon>Chlorellales</taxon>
        <taxon>Chlorellaceae</taxon>
        <taxon>Auxenochlorella</taxon>
    </lineage>
</organism>
<gene>
    <name evidence="4" type="ORF">g.60555</name>
</gene>
<feature type="region of interest" description="Disordered" evidence="2">
    <location>
        <begin position="1793"/>
        <end position="1894"/>
    </location>
</feature>
<feature type="region of interest" description="Disordered" evidence="2">
    <location>
        <begin position="965"/>
        <end position="995"/>
    </location>
</feature>
<dbReference type="InterPro" id="IPR045167">
    <property type="entry name" value="Hobbit"/>
</dbReference>
<feature type="region of interest" description="Disordered" evidence="2">
    <location>
        <begin position="1504"/>
        <end position="1618"/>
    </location>
</feature>